<dbReference type="Proteomes" id="UP000222126">
    <property type="component" value="Segment"/>
</dbReference>
<dbReference type="EMBL" id="KX397280">
    <property type="protein sequence ID" value="ANS06232.1"/>
    <property type="molecule type" value="Genomic_DNA"/>
</dbReference>
<protein>
    <recommendedName>
        <fullName evidence="3">Major capsid protein</fullName>
    </recommendedName>
</protein>
<proteinExistence type="predicted"/>
<accession>A0A1B1IY29</accession>
<keyword evidence="2" id="KW-1185">Reference proteome</keyword>
<evidence type="ECO:0000313" key="1">
    <source>
        <dbReference type="EMBL" id="ANS06232.1"/>
    </source>
</evidence>
<organism evidence="1 2">
    <name type="scientific">Phage MedPE-SWcel-C56</name>
    <dbReference type="NCBI Taxonomy" id="1871314"/>
    <lineage>
        <taxon>Viruses</taxon>
        <taxon>Duplodnaviria</taxon>
        <taxon>Heunggongvirae</taxon>
        <taxon>Uroviricota</taxon>
        <taxon>Caudoviricetes</taxon>
        <taxon>Autographivirales</taxon>
        <taxon>Kafavirus</taxon>
        <taxon>Kafavirus SWcelC56</taxon>
    </lineage>
</organism>
<dbReference type="RefSeq" id="YP_009786396.1">
    <property type="nucleotide sequence ID" value="NC_047768.1"/>
</dbReference>
<dbReference type="GeneID" id="54976472"/>
<reference evidence="1 2" key="1">
    <citation type="submission" date="2016-06" db="EMBL/GenBank/DDBJ databases">
        <title>Not all particles are equal: the selective enrichment of particle-associated bacteria from the Mediterranean Sea.</title>
        <authorList>
            <person name="Lopez-Perez M."/>
            <person name="Kimes N.E."/>
            <person name="Haro-Moreno J.M."/>
            <person name="Rodriguez-Valera F."/>
        </authorList>
    </citation>
    <scope>NUCLEOTIDE SEQUENCE [LARGE SCALE GENOMIC DNA]</scope>
</reference>
<evidence type="ECO:0000313" key="2">
    <source>
        <dbReference type="Proteomes" id="UP000222126"/>
    </source>
</evidence>
<dbReference type="KEGG" id="vg:54976472"/>
<sequence>MSGVNIPTDSSHLSDQERADLIAEFGGLVDSQFARQSMMGRFFNVQNITGTDTKIVRRSGKTKLQKLTDGVRPAANKTNYGKASVTVDTIVLARDNQSLINSFQADFNVRAELSEDHGKELGKFFDQAFLIQAIKGALMDAPSGLNGAIGAGRPKTLSATGDELDPDKLYKELAQIVVDMQEDEIDTDECALFVSPTQEEVLLNHDKLISRDFSTDNGDFADGKIMTVKGVPIVKTARIPKAAITGHYLSNDSNDNAYDLSAAEARAKAIILHPKSLLAGETIPLTSNIFWSDIEKQWFIDAWLAFGVSNRRPDVCGAVFAAAP</sequence>
<name>A0A1B1IY29_9CAUD</name>
<evidence type="ECO:0008006" key="3">
    <source>
        <dbReference type="Google" id="ProtNLM"/>
    </source>
</evidence>